<reference evidence="2" key="1">
    <citation type="submission" date="2021-03" db="EMBL/GenBank/DDBJ databases">
        <title>Draft genome sequence of rust myrtle Austropuccinia psidii MF-1, a brazilian biotype.</title>
        <authorList>
            <person name="Quecine M.C."/>
            <person name="Pachon D.M.R."/>
            <person name="Bonatelli M.L."/>
            <person name="Correr F.H."/>
            <person name="Franceschini L.M."/>
            <person name="Leite T.F."/>
            <person name="Margarido G.R.A."/>
            <person name="Almeida C.A."/>
            <person name="Ferrarezi J.A."/>
            <person name="Labate C.A."/>
        </authorList>
    </citation>
    <scope>NUCLEOTIDE SEQUENCE</scope>
    <source>
        <strain evidence="2">MF-1</strain>
    </source>
</reference>
<proteinExistence type="predicted"/>
<sequence length="139" mass="15963">MPCEQTLQQPTPGPSGIRWLEDLFCQPSQHDWPPITGPSPSSEPPEDVPTHEPEPEVAPTQSMEEPFCKSQLHFFNSSQLFLTPPSRYSLFIHNHRQYPHWIPPPQLRHLPLLLKISLPLPWRTQTPPPPSAKLLSFLR</sequence>
<protein>
    <submittedName>
        <fullName evidence="2">Uncharacterized protein</fullName>
    </submittedName>
</protein>
<feature type="region of interest" description="Disordered" evidence="1">
    <location>
        <begin position="27"/>
        <end position="64"/>
    </location>
</feature>
<comment type="caution">
    <text evidence="2">The sequence shown here is derived from an EMBL/GenBank/DDBJ whole genome shotgun (WGS) entry which is preliminary data.</text>
</comment>
<name>A0A9Q3DUH6_9BASI</name>
<dbReference type="AlphaFoldDB" id="A0A9Q3DUH6"/>
<evidence type="ECO:0000256" key="1">
    <source>
        <dbReference type="SAM" id="MobiDB-lite"/>
    </source>
</evidence>
<keyword evidence="3" id="KW-1185">Reference proteome</keyword>
<gene>
    <name evidence="2" type="ORF">O181_049955</name>
</gene>
<dbReference type="EMBL" id="AVOT02021428">
    <property type="protein sequence ID" value="MBW0510240.1"/>
    <property type="molecule type" value="Genomic_DNA"/>
</dbReference>
<organism evidence="2 3">
    <name type="scientific">Austropuccinia psidii MF-1</name>
    <dbReference type="NCBI Taxonomy" id="1389203"/>
    <lineage>
        <taxon>Eukaryota</taxon>
        <taxon>Fungi</taxon>
        <taxon>Dikarya</taxon>
        <taxon>Basidiomycota</taxon>
        <taxon>Pucciniomycotina</taxon>
        <taxon>Pucciniomycetes</taxon>
        <taxon>Pucciniales</taxon>
        <taxon>Sphaerophragmiaceae</taxon>
        <taxon>Austropuccinia</taxon>
    </lineage>
</organism>
<dbReference type="Proteomes" id="UP000765509">
    <property type="component" value="Unassembled WGS sequence"/>
</dbReference>
<evidence type="ECO:0000313" key="3">
    <source>
        <dbReference type="Proteomes" id="UP000765509"/>
    </source>
</evidence>
<accession>A0A9Q3DUH6</accession>
<evidence type="ECO:0000313" key="2">
    <source>
        <dbReference type="EMBL" id="MBW0510240.1"/>
    </source>
</evidence>